<keyword evidence="2" id="KW-0449">Lipoprotein</keyword>
<dbReference type="RefSeq" id="WP_158643070.1">
    <property type="nucleotide sequence ID" value="NZ_VLLB01000001.1"/>
</dbReference>
<protein>
    <submittedName>
        <fullName evidence="2">Entry exclusion lipoprotein TrbK</fullName>
    </submittedName>
</protein>
<evidence type="ECO:0000313" key="3">
    <source>
        <dbReference type="Proteomes" id="UP000318431"/>
    </source>
</evidence>
<feature type="signal peptide" evidence="1">
    <location>
        <begin position="1"/>
        <end position="21"/>
    </location>
</feature>
<keyword evidence="3" id="KW-1185">Reference proteome</keyword>
<evidence type="ECO:0000256" key="1">
    <source>
        <dbReference type="SAM" id="SignalP"/>
    </source>
</evidence>
<reference evidence="2 3" key="1">
    <citation type="journal article" date="2015" name="Stand. Genomic Sci.">
        <title>Genomic Encyclopedia of Bacterial and Archaeal Type Strains, Phase III: the genomes of soil and plant-associated and newly described type strains.</title>
        <authorList>
            <person name="Whitman W.B."/>
            <person name="Woyke T."/>
            <person name="Klenk H.P."/>
            <person name="Zhou Y."/>
            <person name="Lilburn T.G."/>
            <person name="Beck B.J."/>
            <person name="De Vos P."/>
            <person name="Vandamme P."/>
            <person name="Eisen J.A."/>
            <person name="Garrity G."/>
            <person name="Hugenholtz P."/>
            <person name="Kyrpides N.C."/>
        </authorList>
    </citation>
    <scope>NUCLEOTIDE SEQUENCE [LARGE SCALE GENOMIC DNA]</scope>
    <source>
        <strain evidence="2 3">CGMCC 1.10822</strain>
    </source>
</reference>
<dbReference type="EMBL" id="VLLB01000001">
    <property type="protein sequence ID" value="TWI69547.1"/>
    <property type="molecule type" value="Genomic_DNA"/>
</dbReference>
<organism evidence="2 3">
    <name type="scientific">Pseudoduganella lurida</name>
    <dbReference type="NCBI Taxonomy" id="1036180"/>
    <lineage>
        <taxon>Bacteria</taxon>
        <taxon>Pseudomonadati</taxon>
        <taxon>Pseudomonadota</taxon>
        <taxon>Betaproteobacteria</taxon>
        <taxon>Burkholderiales</taxon>
        <taxon>Oxalobacteraceae</taxon>
        <taxon>Telluria group</taxon>
        <taxon>Pseudoduganella</taxon>
    </lineage>
</organism>
<dbReference type="NCBIfam" id="TIGR04359">
    <property type="entry name" value="TrbK_RP4"/>
    <property type="match status" value="1"/>
</dbReference>
<gene>
    <name evidence="2" type="ORF">IP91_00617</name>
</gene>
<name>A0A562RKG7_9BURK</name>
<dbReference type="Proteomes" id="UP000318431">
    <property type="component" value="Unassembled WGS sequence"/>
</dbReference>
<keyword evidence="1" id="KW-0732">Signal</keyword>
<dbReference type="OrthoDB" id="8759857at2"/>
<sequence length="69" mass="7215">MHSFPTIAALAALAFVLAACGKVDPQLTADQMTLTDGTCAPAEVDRISDADVRKAFAARCERRQAAPAP</sequence>
<evidence type="ECO:0000313" key="2">
    <source>
        <dbReference type="EMBL" id="TWI69547.1"/>
    </source>
</evidence>
<dbReference type="InterPro" id="IPR027584">
    <property type="entry name" value="TrbK_RP4"/>
</dbReference>
<accession>A0A562RKG7</accession>
<dbReference type="AlphaFoldDB" id="A0A562RKG7"/>
<feature type="chain" id="PRO_5021878464" evidence="1">
    <location>
        <begin position="22"/>
        <end position="69"/>
    </location>
</feature>
<comment type="caution">
    <text evidence="2">The sequence shown here is derived from an EMBL/GenBank/DDBJ whole genome shotgun (WGS) entry which is preliminary data.</text>
</comment>
<proteinExistence type="predicted"/>